<evidence type="ECO:0008006" key="3">
    <source>
        <dbReference type="Google" id="ProtNLM"/>
    </source>
</evidence>
<proteinExistence type="predicted"/>
<dbReference type="Proteomes" id="UP000254465">
    <property type="component" value="Unassembled WGS sequence"/>
</dbReference>
<dbReference type="AlphaFoldDB" id="A0A377I522"/>
<accession>A0A377I522</accession>
<evidence type="ECO:0000313" key="1">
    <source>
        <dbReference type="EMBL" id="STO70150.1"/>
    </source>
</evidence>
<organism evidence="1 2">
    <name type="scientific">Avibacterium paragallinarum</name>
    <name type="common">Haemophilus gallinarum</name>
    <dbReference type="NCBI Taxonomy" id="728"/>
    <lineage>
        <taxon>Bacteria</taxon>
        <taxon>Pseudomonadati</taxon>
        <taxon>Pseudomonadota</taxon>
        <taxon>Gammaproteobacteria</taxon>
        <taxon>Pasteurellales</taxon>
        <taxon>Pasteurellaceae</taxon>
        <taxon>Avibacterium</taxon>
    </lineage>
</organism>
<sequence>MGRRKEELVLTPELEANLRARRFLTVREFAALYHKSERQVTYAIEKKRLKIRERETGRSMFFIDMVASQRLGGTV</sequence>
<name>A0A377I522_AVIPA</name>
<dbReference type="EMBL" id="UGHK01000001">
    <property type="protein sequence ID" value="STO70150.1"/>
    <property type="molecule type" value="Genomic_DNA"/>
</dbReference>
<gene>
    <name evidence="1" type="ORF">NCTC11296_00029</name>
</gene>
<protein>
    <recommendedName>
        <fullName evidence="3">DNA-binding protein</fullName>
    </recommendedName>
</protein>
<dbReference type="RefSeq" id="WP_017807127.1">
    <property type="nucleotide sequence ID" value="NZ_PQVK01000133.1"/>
</dbReference>
<reference evidence="1 2" key="1">
    <citation type="submission" date="2018-06" db="EMBL/GenBank/DDBJ databases">
        <authorList>
            <consortium name="Pathogen Informatics"/>
            <person name="Doyle S."/>
        </authorList>
    </citation>
    <scope>NUCLEOTIDE SEQUENCE [LARGE SCALE GENOMIC DNA]</scope>
    <source>
        <strain evidence="1 2">NCTC11296</strain>
    </source>
</reference>
<evidence type="ECO:0000313" key="2">
    <source>
        <dbReference type="Proteomes" id="UP000254465"/>
    </source>
</evidence>